<dbReference type="PROSITE" id="PS50835">
    <property type="entry name" value="IG_LIKE"/>
    <property type="match status" value="1"/>
</dbReference>
<dbReference type="GO" id="GO:0016477">
    <property type="term" value="P:cell migration"/>
    <property type="evidence" value="ECO:0007669"/>
    <property type="project" value="TreeGrafter"/>
</dbReference>
<dbReference type="GO" id="GO:0042803">
    <property type="term" value="F:protein homodimerization activity"/>
    <property type="evidence" value="ECO:0007669"/>
    <property type="project" value="InterPro"/>
</dbReference>
<dbReference type="GO" id="GO:0005886">
    <property type="term" value="C:plasma membrane"/>
    <property type="evidence" value="ECO:0007669"/>
    <property type="project" value="TreeGrafter"/>
</dbReference>
<keyword evidence="1" id="KW-0812">Transmembrane</keyword>
<organism evidence="4 5">
    <name type="scientific">Triplophysa rosa</name>
    <name type="common">Cave loach</name>
    <dbReference type="NCBI Taxonomy" id="992332"/>
    <lineage>
        <taxon>Eukaryota</taxon>
        <taxon>Metazoa</taxon>
        <taxon>Chordata</taxon>
        <taxon>Craniata</taxon>
        <taxon>Vertebrata</taxon>
        <taxon>Euteleostomi</taxon>
        <taxon>Actinopterygii</taxon>
        <taxon>Neopterygii</taxon>
        <taxon>Teleostei</taxon>
        <taxon>Ostariophysi</taxon>
        <taxon>Cypriniformes</taxon>
        <taxon>Nemacheilidae</taxon>
        <taxon>Triplophysa</taxon>
    </lineage>
</organism>
<keyword evidence="5" id="KW-1185">Reference proteome</keyword>
<dbReference type="InterPro" id="IPR013783">
    <property type="entry name" value="Ig-like_fold"/>
</dbReference>
<dbReference type="GO" id="GO:0005178">
    <property type="term" value="F:integrin binding"/>
    <property type="evidence" value="ECO:0007669"/>
    <property type="project" value="TreeGrafter"/>
</dbReference>
<feature type="transmembrane region" description="Helical" evidence="1">
    <location>
        <begin position="251"/>
        <end position="272"/>
    </location>
</feature>
<feature type="domain" description="Ig-like" evidence="3">
    <location>
        <begin position="135"/>
        <end position="230"/>
    </location>
</feature>
<proteinExistence type="predicted"/>
<dbReference type="InterPro" id="IPR007110">
    <property type="entry name" value="Ig-like_dom"/>
</dbReference>
<dbReference type="AlphaFoldDB" id="A0A9W7WS91"/>
<evidence type="ECO:0000256" key="1">
    <source>
        <dbReference type="SAM" id="Phobius"/>
    </source>
</evidence>
<dbReference type="InterPro" id="IPR042974">
    <property type="entry name" value="JAM-C"/>
</dbReference>
<dbReference type="Proteomes" id="UP001059041">
    <property type="component" value="Linkage Group LG7"/>
</dbReference>
<sequence>MASIMIMVLAVVCPFIPAVGPSGDLLKLECDPAVGIAAHTTVITCNFRDNKDVKISAVSLRKVGQNESIFRHLIAKQQELGDPRFSLENRTEGPSLKINDTMFSDAGVYEYDVVTNRGQASGKFSLSVTAKYKDPIVSAWPQNVTEGGPLDLYCNATEGYPAGTIHWFDRYGTNWTINSILTKTTKDTYSSKSVALSGKLTFKSIDLSLAPFRCIVLNNKYIQEGEKTIQITPAKQNSEEMQESRSNKTNIIAGVMVIGSLIAGLLFALLFFRKGKEQTKFPNISTYAKVDLFDIQPRPNDSLSNIQEIIHSFPNIQPPHHSEVK</sequence>
<dbReference type="PANTHER" id="PTHR44598">
    <property type="entry name" value="JUNCTIONAL ADHESION MOLECULE C"/>
    <property type="match status" value="1"/>
</dbReference>
<feature type="signal peptide" evidence="2">
    <location>
        <begin position="1"/>
        <end position="21"/>
    </location>
</feature>
<keyword evidence="2" id="KW-0732">Signal</keyword>
<dbReference type="GO" id="GO:0098632">
    <property type="term" value="F:cell-cell adhesion mediator activity"/>
    <property type="evidence" value="ECO:0007669"/>
    <property type="project" value="TreeGrafter"/>
</dbReference>
<evidence type="ECO:0000256" key="2">
    <source>
        <dbReference type="SAM" id="SignalP"/>
    </source>
</evidence>
<dbReference type="SUPFAM" id="SSF48726">
    <property type="entry name" value="Immunoglobulin"/>
    <property type="match status" value="2"/>
</dbReference>
<dbReference type="GO" id="GO:0044291">
    <property type="term" value="C:cell-cell contact zone"/>
    <property type="evidence" value="ECO:0007669"/>
    <property type="project" value="TreeGrafter"/>
</dbReference>
<reference evidence="4" key="1">
    <citation type="submission" date="2021-02" db="EMBL/GenBank/DDBJ databases">
        <title>Comparative genomics reveals that relaxation of natural selection precedes convergent phenotypic evolution of cavefish.</title>
        <authorList>
            <person name="Peng Z."/>
        </authorList>
    </citation>
    <scope>NUCLEOTIDE SEQUENCE</scope>
    <source>
        <tissue evidence="4">Muscle</tissue>
    </source>
</reference>
<keyword evidence="1" id="KW-0472">Membrane</keyword>
<dbReference type="EMBL" id="JAFHDT010000007">
    <property type="protein sequence ID" value="KAI7807331.1"/>
    <property type="molecule type" value="Genomic_DNA"/>
</dbReference>
<dbReference type="GO" id="GO:0046982">
    <property type="term" value="F:protein heterodimerization activity"/>
    <property type="evidence" value="ECO:0007669"/>
    <property type="project" value="InterPro"/>
</dbReference>
<evidence type="ECO:0000313" key="5">
    <source>
        <dbReference type="Proteomes" id="UP001059041"/>
    </source>
</evidence>
<dbReference type="Gene3D" id="2.60.40.10">
    <property type="entry name" value="Immunoglobulins"/>
    <property type="match status" value="2"/>
</dbReference>
<keyword evidence="1" id="KW-1133">Transmembrane helix</keyword>
<dbReference type="PANTHER" id="PTHR44598:SF3">
    <property type="entry name" value="JUNCTIONAL ADHESION MOLECULE 3B"/>
    <property type="match status" value="1"/>
</dbReference>
<feature type="chain" id="PRO_5040794895" description="Ig-like domain-containing protein" evidence="2">
    <location>
        <begin position="22"/>
        <end position="325"/>
    </location>
</feature>
<evidence type="ECO:0000259" key="3">
    <source>
        <dbReference type="PROSITE" id="PS50835"/>
    </source>
</evidence>
<dbReference type="InterPro" id="IPR036179">
    <property type="entry name" value="Ig-like_dom_sf"/>
</dbReference>
<gene>
    <name evidence="4" type="ORF">IRJ41_002032</name>
</gene>
<accession>A0A9W7WS91</accession>
<name>A0A9W7WS91_TRIRA</name>
<evidence type="ECO:0000313" key="4">
    <source>
        <dbReference type="EMBL" id="KAI7807331.1"/>
    </source>
</evidence>
<protein>
    <recommendedName>
        <fullName evidence="3">Ig-like domain-containing protein</fullName>
    </recommendedName>
</protein>
<comment type="caution">
    <text evidence="4">The sequence shown here is derived from an EMBL/GenBank/DDBJ whole genome shotgun (WGS) entry which is preliminary data.</text>
</comment>
<dbReference type="GO" id="GO:0098636">
    <property type="term" value="C:protein complex involved in cell adhesion"/>
    <property type="evidence" value="ECO:0007669"/>
    <property type="project" value="TreeGrafter"/>
</dbReference>